<dbReference type="GO" id="GO:0010629">
    <property type="term" value="P:negative regulation of gene expression"/>
    <property type="evidence" value="ECO:0007669"/>
    <property type="project" value="TreeGrafter"/>
</dbReference>
<dbReference type="EMBL" id="JAODUP010000156">
    <property type="protein sequence ID" value="KAK2159233.1"/>
    <property type="molecule type" value="Genomic_DNA"/>
</dbReference>
<dbReference type="GO" id="GO:0003950">
    <property type="term" value="F:NAD+ poly-ADP-ribosyltransferase activity"/>
    <property type="evidence" value="ECO:0007669"/>
    <property type="project" value="InterPro"/>
</dbReference>
<dbReference type="InterPro" id="IPR000504">
    <property type="entry name" value="RRM_dom"/>
</dbReference>
<organism evidence="10 11">
    <name type="scientific">Paralvinella palmiformis</name>
    <dbReference type="NCBI Taxonomy" id="53620"/>
    <lineage>
        <taxon>Eukaryota</taxon>
        <taxon>Metazoa</taxon>
        <taxon>Spiralia</taxon>
        <taxon>Lophotrochozoa</taxon>
        <taxon>Annelida</taxon>
        <taxon>Polychaeta</taxon>
        <taxon>Sedentaria</taxon>
        <taxon>Canalipalpata</taxon>
        <taxon>Terebellida</taxon>
        <taxon>Terebelliformia</taxon>
        <taxon>Alvinellidae</taxon>
        <taxon>Paralvinella</taxon>
    </lineage>
</organism>
<keyword evidence="11" id="KW-1185">Reference proteome</keyword>
<evidence type="ECO:0000256" key="1">
    <source>
        <dbReference type="ARBA" id="ARBA00004123"/>
    </source>
</evidence>
<dbReference type="GO" id="GO:0003723">
    <property type="term" value="F:RNA binding"/>
    <property type="evidence" value="ECO:0007669"/>
    <property type="project" value="UniProtKB-UniRule"/>
</dbReference>
<keyword evidence="2" id="KW-0328">Glycosyltransferase</keyword>
<dbReference type="SUPFAM" id="SSF54928">
    <property type="entry name" value="RNA-binding domain, RBD"/>
    <property type="match status" value="1"/>
</dbReference>
<dbReference type="GO" id="GO:0005737">
    <property type="term" value="C:cytoplasm"/>
    <property type="evidence" value="ECO:0007669"/>
    <property type="project" value="TreeGrafter"/>
</dbReference>
<dbReference type="Gene3D" id="3.30.70.330">
    <property type="match status" value="2"/>
</dbReference>
<evidence type="ECO:0000313" key="11">
    <source>
        <dbReference type="Proteomes" id="UP001208570"/>
    </source>
</evidence>
<evidence type="ECO:0000256" key="5">
    <source>
        <dbReference type="ARBA" id="ARBA00023242"/>
    </source>
</evidence>
<reference evidence="10" key="1">
    <citation type="journal article" date="2023" name="Mol. Biol. Evol.">
        <title>Third-Generation Sequencing Reveals the Adaptive Role of the Epigenome in Three Deep-Sea Polychaetes.</title>
        <authorList>
            <person name="Perez M."/>
            <person name="Aroh O."/>
            <person name="Sun Y."/>
            <person name="Lan Y."/>
            <person name="Juniper S.K."/>
            <person name="Young C.R."/>
            <person name="Angers B."/>
            <person name="Qian P.Y."/>
        </authorList>
    </citation>
    <scope>NUCLEOTIDE SEQUENCE</scope>
    <source>
        <strain evidence="10">P08H-3</strain>
    </source>
</reference>
<keyword evidence="3" id="KW-0808">Transferase</keyword>
<dbReference type="InterPro" id="IPR012317">
    <property type="entry name" value="Poly(ADP-ribose)pol_cat_dom"/>
</dbReference>
<sequence>MATGPPDGATTSDGQYSATISVHNISNFDEQKLELLFENRNRSNGGNVRKVEIHRELNVAYVTFEEQEVAERVLDKGEILFDGSTLKIRPGPQIDPFSILVLGLAPETTREILELYFESPKRSGGGTVENVAYEDGRSWAFLKRVLGRKHTVEGHDLQVDVYYSEVGITHAMPSLSDKPPSPFSIALPHPGLQAFWDHSPEVTTWLKDAEDRLGFCTDIADGVLNITYKSNGFDARSPEIWTQEVGEEVNGYLKRIHARELPASEICLLALDAKCSEVCSDSVLAICDNSARSVIIVGFEKFVNSVEATLKETIKRLSIIENTIPLPDWQLHLMQVTNHVDYMRHRIPGLDVVITDAGLELRGEPEHLQMAFSLVYDDFVSNCVQQYFQMDDSVFGALQNQSLYDGISKNLKLNNILAVIELNDDNDMVIVHALSDADAERCSGLIIQSLVHKRIQFPAHHRGFFWSETHSQLLEASNDSVVISSDVQSGILDMYCWHDNKNILEKILESLRPFITEECLLPLPIPVLYLLVAHHVDRIKTITDNLNHAFSNGILTTIDICDPDEIGGYIIRGSAEGITFAMEELQKLAAEVVPVDVPLVTHSVLNFYLQVLEVVPGQRIPLMAKAQIIARTLATTLLDDQLTVNHIELVSNDSLFSQIMKDVLLRVLLHFGINADAEMENGATAVSDKPDGEAACGCSEASEGDSHNIRLYALNASDVESAAMEVKSKCDEICRDLSASGDAKQEERSDRNGEQTEGDGAGLGASGGLIDDTLDPTVIPSKWDPMMPGERLKVVELAKDSSEYEEVEKSFLASAKYNITIEKIKRIQNPLLYQQYKVKKKQMDKLNDVLITNQPTVYGRGVYFAREASYSLAHLYSPYDMFRNRHCYQCLVLTGEYTTGKDFYIEPPAKDPVNPAIHYDSVVNDLRMPDMYIIFNDTQAYPEYLITFKDKDP</sequence>
<evidence type="ECO:0000256" key="4">
    <source>
        <dbReference type="ARBA" id="ARBA00023027"/>
    </source>
</evidence>
<gene>
    <name evidence="10" type="ORF">LSH36_156g10063</name>
</gene>
<dbReference type="SUPFAM" id="SSF56399">
    <property type="entry name" value="ADP-ribosylation"/>
    <property type="match status" value="1"/>
</dbReference>
<feature type="region of interest" description="Disordered" evidence="7">
    <location>
        <begin position="739"/>
        <end position="774"/>
    </location>
</feature>
<evidence type="ECO:0000256" key="3">
    <source>
        <dbReference type="ARBA" id="ARBA00022679"/>
    </source>
</evidence>
<keyword evidence="4" id="KW-0520">NAD</keyword>
<keyword evidence="6" id="KW-0694">RNA-binding</keyword>
<dbReference type="AlphaFoldDB" id="A0AAD9N8E6"/>
<dbReference type="InterPro" id="IPR012677">
    <property type="entry name" value="Nucleotide-bd_a/b_plait_sf"/>
</dbReference>
<dbReference type="SMART" id="SM00360">
    <property type="entry name" value="RRM"/>
    <property type="match status" value="1"/>
</dbReference>
<dbReference type="PANTHER" id="PTHR14453">
    <property type="entry name" value="PARP/ZINC FINGER CCCH TYPE DOMAIN CONTAINING PROTEIN"/>
    <property type="match status" value="1"/>
</dbReference>
<dbReference type="PANTHER" id="PTHR14453:SF67">
    <property type="entry name" value="POLY [ADP-RIBOSE] POLYMERASE"/>
    <property type="match status" value="1"/>
</dbReference>
<protein>
    <recommendedName>
        <fullName evidence="12">Poly [ADP-ribose] polymerase</fullName>
    </recommendedName>
</protein>
<dbReference type="InterPro" id="IPR052056">
    <property type="entry name" value="Mono-ARTD/PARP"/>
</dbReference>
<proteinExistence type="predicted"/>
<dbReference type="GO" id="GO:0003714">
    <property type="term" value="F:transcription corepressor activity"/>
    <property type="evidence" value="ECO:0007669"/>
    <property type="project" value="TreeGrafter"/>
</dbReference>
<keyword evidence="5" id="KW-0539">Nucleus</keyword>
<dbReference type="PROSITE" id="PS51059">
    <property type="entry name" value="PARP_CATALYTIC"/>
    <property type="match status" value="1"/>
</dbReference>
<feature type="domain" description="PARP catalytic" evidence="9">
    <location>
        <begin position="779"/>
        <end position="953"/>
    </location>
</feature>
<comment type="caution">
    <text evidence="10">The sequence shown here is derived from an EMBL/GenBank/DDBJ whole genome shotgun (WGS) entry which is preliminary data.</text>
</comment>
<dbReference type="Proteomes" id="UP001208570">
    <property type="component" value="Unassembled WGS sequence"/>
</dbReference>
<dbReference type="InterPro" id="IPR035979">
    <property type="entry name" value="RBD_domain_sf"/>
</dbReference>
<feature type="domain" description="RRM" evidence="8">
    <location>
        <begin position="18"/>
        <end position="93"/>
    </location>
</feature>
<feature type="region of interest" description="Disordered" evidence="7">
    <location>
        <begin position="684"/>
        <end position="703"/>
    </location>
</feature>
<feature type="compositionally biased region" description="Basic and acidic residues" evidence="7">
    <location>
        <begin position="743"/>
        <end position="754"/>
    </location>
</feature>
<evidence type="ECO:0000256" key="7">
    <source>
        <dbReference type="SAM" id="MobiDB-lite"/>
    </source>
</evidence>
<evidence type="ECO:0000256" key="2">
    <source>
        <dbReference type="ARBA" id="ARBA00022676"/>
    </source>
</evidence>
<evidence type="ECO:0000259" key="8">
    <source>
        <dbReference type="PROSITE" id="PS50102"/>
    </source>
</evidence>
<comment type="subcellular location">
    <subcellularLocation>
        <location evidence="1">Nucleus</location>
    </subcellularLocation>
</comment>
<dbReference type="PROSITE" id="PS50102">
    <property type="entry name" value="RRM"/>
    <property type="match status" value="1"/>
</dbReference>
<evidence type="ECO:0000259" key="9">
    <source>
        <dbReference type="PROSITE" id="PS51059"/>
    </source>
</evidence>
<dbReference type="GO" id="GO:0005634">
    <property type="term" value="C:nucleus"/>
    <property type="evidence" value="ECO:0007669"/>
    <property type="project" value="UniProtKB-SubCell"/>
</dbReference>
<evidence type="ECO:0000313" key="10">
    <source>
        <dbReference type="EMBL" id="KAK2159233.1"/>
    </source>
</evidence>
<evidence type="ECO:0008006" key="12">
    <source>
        <dbReference type="Google" id="ProtNLM"/>
    </source>
</evidence>
<name>A0AAD9N8E6_9ANNE</name>
<evidence type="ECO:0000256" key="6">
    <source>
        <dbReference type="PROSITE-ProRule" id="PRU00176"/>
    </source>
</evidence>
<accession>A0AAD9N8E6</accession>
<dbReference type="Pfam" id="PF23085">
    <property type="entry name" value="RRM_PARP14_3"/>
    <property type="match status" value="2"/>
</dbReference>
<dbReference type="Gene3D" id="3.90.228.10">
    <property type="match status" value="2"/>
</dbReference>